<dbReference type="KEGG" id="more:E1B28_002296"/>
<protein>
    <recommendedName>
        <fullName evidence="3">Sulfotransferase</fullName>
    </recommendedName>
</protein>
<name>A0A9P7RNA0_9AGAR</name>
<reference evidence="1" key="1">
    <citation type="journal article" date="2021" name="Genome Biol. Evol.">
        <title>The assembled and annotated genome of the fairy-ring fungus Marasmius oreades.</title>
        <authorList>
            <person name="Hiltunen M."/>
            <person name="Ament-Velasquez S.L."/>
            <person name="Johannesson H."/>
        </authorList>
    </citation>
    <scope>NUCLEOTIDE SEQUENCE</scope>
    <source>
        <strain evidence="1">03SP1</strain>
    </source>
</reference>
<dbReference type="EMBL" id="CM032190">
    <property type="protein sequence ID" value="KAG7086333.1"/>
    <property type="molecule type" value="Genomic_DNA"/>
</dbReference>
<dbReference type="InterPro" id="IPR027417">
    <property type="entry name" value="P-loop_NTPase"/>
</dbReference>
<dbReference type="OrthoDB" id="3650366at2759"/>
<dbReference type="SUPFAM" id="SSF52540">
    <property type="entry name" value="P-loop containing nucleoside triphosphate hydrolases"/>
    <property type="match status" value="1"/>
</dbReference>
<dbReference type="RefSeq" id="XP_043002804.1">
    <property type="nucleotide sequence ID" value="XM_043159205.1"/>
</dbReference>
<dbReference type="GeneID" id="66071372"/>
<sequence>MLWGPESPSRRIARIKTPIMDGLREKYSDATFQFQFEEFECTIAEIEAQGKILVVKDHPYHMMYPHVTLDDIKPEDRPIAPIVDKLLDLPEAERESRAVTTPFFPIPNPTFLPDRLFATFTPILTIRHPCRMISSFKRALQAMGAPFPDEDSSMDTQFKWQRMVYDCYKAWFSTPEGIEAAGGASIAKHLPIVVDGDKLINNPQGQMETLCRILGLDPCGIQYSWKARKSMEHDAFGGTLGNSTGIIKGKDGSDKTPVLEEEMRKWTEEWGKETADGLMFLVNRTMEDYEYLLKRSI</sequence>
<gene>
    <name evidence="1" type="ORF">E1B28_002296</name>
</gene>
<proteinExistence type="predicted"/>
<accession>A0A9P7RNA0</accession>
<organism evidence="1 2">
    <name type="scientific">Marasmius oreades</name>
    <name type="common">fairy-ring Marasmius</name>
    <dbReference type="NCBI Taxonomy" id="181124"/>
    <lineage>
        <taxon>Eukaryota</taxon>
        <taxon>Fungi</taxon>
        <taxon>Dikarya</taxon>
        <taxon>Basidiomycota</taxon>
        <taxon>Agaricomycotina</taxon>
        <taxon>Agaricomycetes</taxon>
        <taxon>Agaricomycetidae</taxon>
        <taxon>Agaricales</taxon>
        <taxon>Marasmiineae</taxon>
        <taxon>Marasmiaceae</taxon>
        <taxon>Marasmius</taxon>
    </lineage>
</organism>
<keyword evidence="2" id="KW-1185">Reference proteome</keyword>
<evidence type="ECO:0000313" key="1">
    <source>
        <dbReference type="EMBL" id="KAG7086333.1"/>
    </source>
</evidence>
<dbReference type="PANTHER" id="PTHR48312">
    <property type="match status" value="1"/>
</dbReference>
<comment type="caution">
    <text evidence="1">The sequence shown here is derived from an EMBL/GenBank/DDBJ whole genome shotgun (WGS) entry which is preliminary data.</text>
</comment>
<dbReference type="AlphaFoldDB" id="A0A9P7RNA0"/>
<evidence type="ECO:0000313" key="2">
    <source>
        <dbReference type="Proteomes" id="UP001049176"/>
    </source>
</evidence>
<dbReference type="Gene3D" id="3.40.50.300">
    <property type="entry name" value="P-loop containing nucleotide triphosphate hydrolases"/>
    <property type="match status" value="1"/>
</dbReference>
<evidence type="ECO:0008006" key="3">
    <source>
        <dbReference type="Google" id="ProtNLM"/>
    </source>
</evidence>
<dbReference type="PANTHER" id="PTHR48312:SF1">
    <property type="entry name" value="SULFOTRANSFERASE"/>
    <property type="match status" value="1"/>
</dbReference>
<dbReference type="Proteomes" id="UP001049176">
    <property type="component" value="Chromosome 10"/>
</dbReference>